<dbReference type="GO" id="GO:0005525">
    <property type="term" value="F:GTP binding"/>
    <property type="evidence" value="ECO:0007669"/>
    <property type="project" value="UniProtKB-KW"/>
</dbReference>
<dbReference type="NCBIfam" id="TIGR03596">
    <property type="entry name" value="GTPase_YlqF"/>
    <property type="match status" value="1"/>
</dbReference>
<dbReference type="Pfam" id="PF01926">
    <property type="entry name" value="MMR_HSR1"/>
    <property type="match status" value="1"/>
</dbReference>
<evidence type="ECO:0000256" key="4">
    <source>
        <dbReference type="PIRSR" id="PIRSR006230-1"/>
    </source>
</evidence>
<dbReference type="SUPFAM" id="SSF52540">
    <property type="entry name" value="P-loop containing nucleoside triphosphate hydrolases"/>
    <property type="match status" value="1"/>
</dbReference>
<feature type="region of interest" description="Disordered" evidence="5">
    <location>
        <begin position="280"/>
        <end position="309"/>
    </location>
</feature>
<sequence>MPIQWYPGHMTKARRQIADTMPLVDVVIEVLDGRMPLACENPVVTELRTYRPCIKVLSKSDLADPDVTAAWIRYFASVKHPNPGNGMPPGKVVAIAITTDRPGESKSKLLKLCKELALHPHGPNKTVRSMIVGIPNVGKSTLINTLMDRKVAKVGDEPAVTKSQQVVTLSNGMTLFDNPGIMWPKIEDDDVSYRLAFGGAIPDSAIEYESVALWGAEYLLDCYPQLVTARYKLKSLPVDGEALLVEIGKRRGALRSGGVVDMHKASDVLIHDFRAGTLGRISLESPDDPPREARGGANIDLDPGDIDEQ</sequence>
<dbReference type="InterPro" id="IPR019991">
    <property type="entry name" value="GTP-bd_ribosome_bgen"/>
</dbReference>
<evidence type="ECO:0000256" key="1">
    <source>
        <dbReference type="ARBA" id="ARBA00022741"/>
    </source>
</evidence>
<dbReference type="PANTHER" id="PTHR45782:SF4">
    <property type="entry name" value="MITOCHONDRIAL RIBOSOME-ASSOCIATED GTPASE 1"/>
    <property type="match status" value="1"/>
</dbReference>
<dbReference type="InterPro" id="IPR006073">
    <property type="entry name" value="GTP-bd"/>
</dbReference>
<dbReference type="STRING" id="1391654.AKJ09_11017"/>
<comment type="function">
    <text evidence="3">Required for a late step of 50S ribosomal subunit assembly. Has GTPase activity.</text>
</comment>
<keyword evidence="3" id="KW-0963">Cytoplasm</keyword>
<reference evidence="7 8" key="1">
    <citation type="submission" date="2015-08" db="EMBL/GenBank/DDBJ databases">
        <authorList>
            <person name="Babu N.S."/>
            <person name="Beckwith C.J."/>
            <person name="Beseler K.G."/>
            <person name="Brison A."/>
            <person name="Carone J.V."/>
            <person name="Caskin T.P."/>
            <person name="Diamond M."/>
            <person name="Durham M.E."/>
            <person name="Foxe J.M."/>
            <person name="Go M."/>
            <person name="Henderson B.A."/>
            <person name="Jones I.B."/>
            <person name="McGettigan J.A."/>
            <person name="Micheletti S.J."/>
            <person name="Nasrallah M.E."/>
            <person name="Ortiz D."/>
            <person name="Piller C.R."/>
            <person name="Privatt S.R."/>
            <person name="Schneider S.L."/>
            <person name="Sharp S."/>
            <person name="Smith T.C."/>
            <person name="Stanton J.D."/>
            <person name="Ullery H.E."/>
            <person name="Wilson R.J."/>
            <person name="Serrano M.G."/>
            <person name="Buck G."/>
            <person name="Lee V."/>
            <person name="Wang Y."/>
            <person name="Carvalho R."/>
            <person name="Voegtly L."/>
            <person name="Shi R."/>
            <person name="Duckworth R."/>
            <person name="Johnson A."/>
            <person name="Loviza R."/>
            <person name="Walstead R."/>
            <person name="Shah Z."/>
            <person name="Kiflezghi M."/>
            <person name="Wade K."/>
            <person name="Ball S.L."/>
            <person name="Bradley K.W."/>
            <person name="Asai D.J."/>
            <person name="Bowman C.A."/>
            <person name="Russell D.A."/>
            <person name="Pope W.H."/>
            <person name="Jacobs-Sera D."/>
            <person name="Hendrix R.W."/>
            <person name="Hatfull G.F."/>
        </authorList>
    </citation>
    <scope>NUCLEOTIDE SEQUENCE [LARGE SCALE GENOMIC DNA]</scope>
    <source>
        <strain evidence="7 8">DSM 27648</strain>
    </source>
</reference>
<evidence type="ECO:0000313" key="8">
    <source>
        <dbReference type="Proteomes" id="UP000064967"/>
    </source>
</evidence>
<proteinExistence type="inferred from homology"/>
<dbReference type="CDD" id="cd01856">
    <property type="entry name" value="YlqF"/>
    <property type="match status" value="1"/>
</dbReference>
<evidence type="ECO:0000259" key="6">
    <source>
        <dbReference type="Pfam" id="PF01926"/>
    </source>
</evidence>
<evidence type="ECO:0000256" key="5">
    <source>
        <dbReference type="SAM" id="MobiDB-lite"/>
    </source>
</evidence>
<dbReference type="GO" id="GO:0006412">
    <property type="term" value="P:translation"/>
    <property type="evidence" value="ECO:0007669"/>
    <property type="project" value="TreeGrafter"/>
</dbReference>
<evidence type="ECO:0000313" key="7">
    <source>
        <dbReference type="EMBL" id="AKV04354.1"/>
    </source>
</evidence>
<dbReference type="InterPro" id="IPR027417">
    <property type="entry name" value="P-loop_NTPase"/>
</dbReference>
<dbReference type="Proteomes" id="UP000064967">
    <property type="component" value="Chromosome"/>
</dbReference>
<comment type="subcellular location">
    <subcellularLocation>
        <location evidence="3">Cytoplasm</location>
    </subcellularLocation>
</comment>
<name>A0A0K1QF11_9BACT</name>
<dbReference type="PANTHER" id="PTHR45782">
    <property type="entry name" value="MITOCHONDRIAL RIBOSOME-ASSOCIATED GTPASE 1"/>
    <property type="match status" value="1"/>
</dbReference>
<feature type="domain" description="G" evidence="6">
    <location>
        <begin position="130"/>
        <end position="183"/>
    </location>
</feature>
<dbReference type="GO" id="GO:0003924">
    <property type="term" value="F:GTPase activity"/>
    <property type="evidence" value="ECO:0007669"/>
    <property type="project" value="TreeGrafter"/>
</dbReference>
<organism evidence="7 8">
    <name type="scientific">Labilithrix luteola</name>
    <dbReference type="NCBI Taxonomy" id="1391654"/>
    <lineage>
        <taxon>Bacteria</taxon>
        <taxon>Pseudomonadati</taxon>
        <taxon>Myxococcota</taxon>
        <taxon>Polyangia</taxon>
        <taxon>Polyangiales</taxon>
        <taxon>Labilitrichaceae</taxon>
        <taxon>Labilithrix</taxon>
    </lineage>
</organism>
<comment type="similarity">
    <text evidence="3">Belongs to the TRAFAC class YlqF/YawG GTPase family. MTG1 subfamily.</text>
</comment>
<keyword evidence="8" id="KW-1185">Reference proteome</keyword>
<dbReference type="PIRSF" id="PIRSF006230">
    <property type="entry name" value="MG442"/>
    <property type="match status" value="1"/>
</dbReference>
<feature type="binding site" evidence="4">
    <location>
        <position position="180"/>
    </location>
    <ligand>
        <name>GTP</name>
        <dbReference type="ChEBI" id="CHEBI:37565"/>
    </ligand>
</feature>
<gene>
    <name evidence="7" type="ORF">AKJ09_11017</name>
</gene>
<dbReference type="OrthoDB" id="9779790at2"/>
<dbReference type="KEGG" id="llu:AKJ09_11017"/>
<dbReference type="PATRIC" id="fig|1391654.3.peg.11174"/>
<dbReference type="InterPro" id="IPR023179">
    <property type="entry name" value="GTP-bd_ortho_bundle_sf"/>
</dbReference>
<dbReference type="EMBL" id="CP012333">
    <property type="protein sequence ID" value="AKV04354.1"/>
    <property type="molecule type" value="Genomic_DNA"/>
</dbReference>
<dbReference type="GO" id="GO:0005737">
    <property type="term" value="C:cytoplasm"/>
    <property type="evidence" value="ECO:0007669"/>
    <property type="project" value="UniProtKB-SubCell"/>
</dbReference>
<accession>A0A0K1QF11</accession>
<dbReference type="Gene3D" id="3.40.50.300">
    <property type="entry name" value="P-loop containing nucleotide triphosphate hydrolases"/>
    <property type="match status" value="1"/>
</dbReference>
<protein>
    <recommendedName>
        <fullName evidence="3">Ribosome biogenesis GTPase A</fullName>
    </recommendedName>
</protein>
<dbReference type="Gene3D" id="1.10.1580.10">
    <property type="match status" value="1"/>
</dbReference>
<keyword evidence="2 3" id="KW-0342">GTP-binding</keyword>
<keyword evidence="1 3" id="KW-0547">Nucleotide-binding</keyword>
<feature type="binding site" evidence="4">
    <location>
        <begin position="136"/>
        <end position="141"/>
    </location>
    <ligand>
        <name>GTP</name>
        <dbReference type="ChEBI" id="CHEBI:37565"/>
    </ligand>
</feature>
<evidence type="ECO:0000256" key="3">
    <source>
        <dbReference type="PIRNR" id="PIRNR006230"/>
    </source>
</evidence>
<evidence type="ECO:0000256" key="2">
    <source>
        <dbReference type="ARBA" id="ARBA00023134"/>
    </source>
</evidence>
<dbReference type="InterPro" id="IPR016478">
    <property type="entry name" value="GTPase_MTG1"/>
</dbReference>
<dbReference type="AlphaFoldDB" id="A0A0K1QF11"/>